<gene>
    <name evidence="1" type="ORF">C5F50_06260</name>
</gene>
<dbReference type="KEGG" id="nue:C5F50_06260"/>
<dbReference type="EMBL" id="CP026995">
    <property type="protein sequence ID" value="QLH06725.1"/>
    <property type="molecule type" value="Genomic_DNA"/>
</dbReference>
<proteinExistence type="predicted"/>
<reference evidence="1 2" key="1">
    <citation type="submission" date="2018-02" db="EMBL/GenBank/DDBJ databases">
        <title>Complete genome of Nitrosopumilus ureaphilus PS0.</title>
        <authorList>
            <person name="Qin W."/>
            <person name="Zheng Y."/>
            <person name="Stahl D.A."/>
        </authorList>
    </citation>
    <scope>NUCLEOTIDE SEQUENCE [LARGE SCALE GENOMIC DNA]</scope>
    <source>
        <strain evidence="1 2">PS0</strain>
    </source>
</reference>
<dbReference type="Proteomes" id="UP000509478">
    <property type="component" value="Chromosome"/>
</dbReference>
<name>A0A7D5RGF3_9ARCH</name>
<evidence type="ECO:0000313" key="1">
    <source>
        <dbReference type="EMBL" id="QLH06725.1"/>
    </source>
</evidence>
<sequence>MIGINIMIYFLVYLSHNGCKSKFHWCPIMIASRTIHIFYELFGSLHSCIVNFTQNAKKNQL</sequence>
<protein>
    <submittedName>
        <fullName evidence="1">Uncharacterized protein</fullName>
    </submittedName>
</protein>
<dbReference type="AlphaFoldDB" id="A0A7D5RGF3"/>
<organism evidence="1 2">
    <name type="scientific">Nitrosopumilus ureiphilus</name>
    <dbReference type="NCBI Taxonomy" id="1470067"/>
    <lineage>
        <taxon>Archaea</taxon>
        <taxon>Nitrososphaerota</taxon>
        <taxon>Nitrososphaeria</taxon>
        <taxon>Nitrosopumilales</taxon>
        <taxon>Nitrosopumilaceae</taxon>
        <taxon>Nitrosopumilus</taxon>
    </lineage>
</organism>
<evidence type="ECO:0000313" key="2">
    <source>
        <dbReference type="Proteomes" id="UP000509478"/>
    </source>
</evidence>
<keyword evidence="2" id="KW-1185">Reference proteome</keyword>
<accession>A0A7D5RGF3</accession>